<reference evidence="1 2" key="1">
    <citation type="submission" date="2019-08" db="EMBL/GenBank/DDBJ databases">
        <title>Chromobacterium paludis, a novel bacterium isolated from a Maryland marsh pond.</title>
        <authorList>
            <person name="Blackburn M.B."/>
            <person name="Gundersen-Rindal D.E."/>
        </authorList>
    </citation>
    <scope>NUCLEOTIDE SEQUENCE [LARGE SCALE GENOMIC DNA]</scope>
    <source>
        <strain evidence="2">IIBBL 257-1</strain>
    </source>
</reference>
<dbReference type="AlphaFoldDB" id="A0A5C1DHJ7"/>
<organism evidence="1 2">
    <name type="scientific">Chromobacterium paludis</name>
    <dbReference type="NCBI Taxonomy" id="2605945"/>
    <lineage>
        <taxon>Bacteria</taxon>
        <taxon>Pseudomonadati</taxon>
        <taxon>Pseudomonadota</taxon>
        <taxon>Betaproteobacteria</taxon>
        <taxon>Neisseriales</taxon>
        <taxon>Chromobacteriaceae</taxon>
        <taxon>Chromobacterium</taxon>
    </lineage>
</organism>
<name>A0A5C1DHJ7_9NEIS</name>
<keyword evidence="2" id="KW-1185">Reference proteome</keyword>
<dbReference type="Proteomes" id="UP000322079">
    <property type="component" value="Chromosome"/>
</dbReference>
<proteinExistence type="predicted"/>
<dbReference type="KEGG" id="chrm:FYK34_07820"/>
<evidence type="ECO:0000313" key="1">
    <source>
        <dbReference type="EMBL" id="QEL55477.1"/>
    </source>
</evidence>
<dbReference type="RefSeq" id="WP_149295840.1">
    <property type="nucleotide sequence ID" value="NZ_CP043473.1"/>
</dbReference>
<sequence>MDRPEALRLAATLHAGRLASMEGEGYVQDDEVVEAVMKLADKIQQEAVKRRPKINVSAEALAKAAVQK</sequence>
<gene>
    <name evidence="1" type="ORF">FYK34_07820</name>
</gene>
<dbReference type="EMBL" id="CP043473">
    <property type="protein sequence ID" value="QEL55477.1"/>
    <property type="molecule type" value="Genomic_DNA"/>
</dbReference>
<accession>A0A5C1DHJ7</accession>
<evidence type="ECO:0000313" key="2">
    <source>
        <dbReference type="Proteomes" id="UP000322079"/>
    </source>
</evidence>
<protein>
    <submittedName>
        <fullName evidence="1">Uncharacterized protein</fullName>
    </submittedName>
</protein>